<dbReference type="RefSeq" id="WP_307408857.1">
    <property type="nucleotide sequence ID" value="NZ_JAUSTW010000004.1"/>
</dbReference>
<keyword evidence="4" id="KW-1185">Reference proteome</keyword>
<dbReference type="PANTHER" id="PTHR40039">
    <property type="entry name" value="PROTEIN DLTD"/>
    <property type="match status" value="1"/>
</dbReference>
<dbReference type="InterPro" id="IPR023896">
    <property type="entry name" value="LTA_DltD"/>
</dbReference>
<organism evidence="3 4">
    <name type="scientific">Neobacillus ginsengisoli</name>
    <dbReference type="NCBI Taxonomy" id="904295"/>
    <lineage>
        <taxon>Bacteria</taxon>
        <taxon>Bacillati</taxon>
        <taxon>Bacillota</taxon>
        <taxon>Bacilli</taxon>
        <taxon>Bacillales</taxon>
        <taxon>Bacillaceae</taxon>
        <taxon>Neobacillus</taxon>
    </lineage>
</organism>
<feature type="transmembrane region" description="Helical" evidence="2">
    <location>
        <begin position="6"/>
        <end position="27"/>
    </location>
</feature>
<keyword evidence="1" id="KW-1003">Cell membrane</keyword>
<dbReference type="PIRSF" id="PIRSF021438">
    <property type="entry name" value="DltD"/>
    <property type="match status" value="1"/>
</dbReference>
<comment type="similarity">
    <text evidence="1">Belongs to the DltD family.</text>
</comment>
<keyword evidence="2" id="KW-1133">Transmembrane helix</keyword>
<gene>
    <name evidence="3" type="ORF">J2S10_002879</name>
</gene>
<sequence>MKKPLFSPIIMAFVALFILAIIPNKWIENFIPKSRISQSATELNPFMFQGKYVQEKMLEDAHYLPMYGSSELARLDRFHPSNYFQVTKAGFTPFLVGRGGTESLIHFMNFSEHIDSLKGKKIVFVLSPQWFQPRGTDESHFVPNYSSLQGYDLAFNNKVNPEVKKLAIKRLLLFTPVKNDPILSALYRAEITNDPLTKQKASLVRPFAFAYRNLLEKKDLFYTFAGGVPRSREISPLVKHQSWDQLAKQADQVGAKSATNNQFYVINSQYNKFKKDLPSLRNYRPHATYKNSPEYQDFQLVLDVLKQAGAKPLFISVPVNGKFYDYTGFPRSGRMVYYQKIKNQIEAEGFQVADFSNHEYDPYFMKDTIHIGWKGWVYTDKAIEDFLKESKNKNKDEVVRAK</sequence>
<keyword evidence="1 2" id="KW-0472">Membrane</keyword>
<dbReference type="Pfam" id="PF04914">
    <property type="entry name" value="DltD"/>
    <property type="match status" value="1"/>
</dbReference>
<dbReference type="InterPro" id="IPR006998">
    <property type="entry name" value="DltD"/>
</dbReference>
<proteinExistence type="inferred from homology"/>
<dbReference type="Proteomes" id="UP001224122">
    <property type="component" value="Unassembled WGS sequence"/>
</dbReference>
<reference evidence="3 4" key="1">
    <citation type="submission" date="2023-07" db="EMBL/GenBank/DDBJ databases">
        <title>Genomic Encyclopedia of Type Strains, Phase IV (KMG-IV): sequencing the most valuable type-strain genomes for metagenomic binning, comparative biology and taxonomic classification.</title>
        <authorList>
            <person name="Goeker M."/>
        </authorList>
    </citation>
    <scope>NUCLEOTIDE SEQUENCE [LARGE SCALE GENOMIC DNA]</scope>
    <source>
        <strain evidence="3 4">DSM 27594</strain>
    </source>
</reference>
<evidence type="ECO:0000313" key="4">
    <source>
        <dbReference type="Proteomes" id="UP001224122"/>
    </source>
</evidence>
<evidence type="ECO:0000313" key="3">
    <source>
        <dbReference type="EMBL" id="MDQ0199697.1"/>
    </source>
</evidence>
<dbReference type="SUPFAM" id="SSF52266">
    <property type="entry name" value="SGNH hydrolase"/>
    <property type="match status" value="1"/>
</dbReference>
<comment type="caution">
    <text evidence="3">The sequence shown here is derived from an EMBL/GenBank/DDBJ whole genome shotgun (WGS) entry which is preliminary data.</text>
</comment>
<evidence type="ECO:0000256" key="1">
    <source>
        <dbReference type="PIRNR" id="PIRNR021438"/>
    </source>
</evidence>
<accession>A0ABT9XVV3</accession>
<dbReference type="PANTHER" id="PTHR40039:SF1">
    <property type="entry name" value="PROTEIN DLTD"/>
    <property type="match status" value="1"/>
</dbReference>
<comment type="pathway">
    <text evidence="1">Cell wall biogenesis; lipoteichoic acid biosynthesis.</text>
</comment>
<protein>
    <recommendedName>
        <fullName evidence="1">Protein DltD</fullName>
    </recommendedName>
</protein>
<name>A0ABT9XVV3_9BACI</name>
<dbReference type="NCBIfam" id="TIGR04092">
    <property type="entry name" value="LTA_DltD"/>
    <property type="match status" value="1"/>
</dbReference>
<dbReference type="EMBL" id="JAUSTW010000004">
    <property type="protein sequence ID" value="MDQ0199697.1"/>
    <property type="molecule type" value="Genomic_DNA"/>
</dbReference>
<keyword evidence="2" id="KW-0812">Transmembrane</keyword>
<evidence type="ECO:0000256" key="2">
    <source>
        <dbReference type="SAM" id="Phobius"/>
    </source>
</evidence>